<dbReference type="Gene3D" id="2.160.20.10">
    <property type="entry name" value="Single-stranded right-handed beta-helix, Pectin lyase-like"/>
    <property type="match status" value="1"/>
</dbReference>
<dbReference type="Pfam" id="PF18911">
    <property type="entry name" value="PKD_4"/>
    <property type="match status" value="1"/>
</dbReference>
<dbReference type="Pfam" id="PF13229">
    <property type="entry name" value="Beta_helix"/>
    <property type="match status" value="1"/>
</dbReference>
<proteinExistence type="predicted"/>
<dbReference type="RefSeq" id="WP_197005712.1">
    <property type="nucleotide sequence ID" value="NZ_BONS01000011.1"/>
</dbReference>
<evidence type="ECO:0000256" key="1">
    <source>
        <dbReference type="SAM" id="MobiDB-lite"/>
    </source>
</evidence>
<dbReference type="InterPro" id="IPR011050">
    <property type="entry name" value="Pectin_lyase_fold/virulence"/>
</dbReference>
<dbReference type="SUPFAM" id="SSF51126">
    <property type="entry name" value="Pectin lyase-like"/>
    <property type="match status" value="1"/>
</dbReference>
<feature type="region of interest" description="Disordered" evidence="1">
    <location>
        <begin position="370"/>
        <end position="413"/>
    </location>
</feature>
<gene>
    <name evidence="4" type="ORF">IW245_005210</name>
</gene>
<dbReference type="EMBL" id="JADOUF010000001">
    <property type="protein sequence ID" value="MBG6139016.1"/>
    <property type="molecule type" value="Genomic_DNA"/>
</dbReference>
<comment type="caution">
    <text evidence="4">The sequence shown here is derived from an EMBL/GenBank/DDBJ whole genome shotgun (WGS) entry which is preliminary data.</text>
</comment>
<keyword evidence="5" id="KW-1185">Reference proteome</keyword>
<dbReference type="Gene3D" id="2.60.40.10">
    <property type="entry name" value="Immunoglobulins"/>
    <property type="match status" value="1"/>
</dbReference>
<feature type="signal peptide" evidence="2">
    <location>
        <begin position="1"/>
        <end position="27"/>
    </location>
</feature>
<dbReference type="InterPro" id="IPR035986">
    <property type="entry name" value="PKD_dom_sf"/>
</dbReference>
<dbReference type="InterPro" id="IPR039448">
    <property type="entry name" value="Beta_helix"/>
</dbReference>
<reference evidence="4" key="1">
    <citation type="submission" date="2020-11" db="EMBL/GenBank/DDBJ databases">
        <title>Sequencing the genomes of 1000 actinobacteria strains.</title>
        <authorList>
            <person name="Klenk H.-P."/>
        </authorList>
    </citation>
    <scope>NUCLEOTIDE SEQUENCE</scope>
    <source>
        <strain evidence="4">DSM 45356</strain>
    </source>
</reference>
<dbReference type="InterPro" id="IPR022409">
    <property type="entry name" value="PKD/Chitinase_dom"/>
</dbReference>
<evidence type="ECO:0000259" key="3">
    <source>
        <dbReference type="PROSITE" id="PS50093"/>
    </source>
</evidence>
<organism evidence="4 5">
    <name type="scientific">Longispora fulva</name>
    <dbReference type="NCBI Taxonomy" id="619741"/>
    <lineage>
        <taxon>Bacteria</taxon>
        <taxon>Bacillati</taxon>
        <taxon>Actinomycetota</taxon>
        <taxon>Actinomycetes</taxon>
        <taxon>Micromonosporales</taxon>
        <taxon>Micromonosporaceae</taxon>
        <taxon>Longispora</taxon>
    </lineage>
</organism>
<dbReference type="SMART" id="SM00089">
    <property type="entry name" value="PKD"/>
    <property type="match status" value="1"/>
</dbReference>
<evidence type="ECO:0000256" key="2">
    <source>
        <dbReference type="SAM" id="SignalP"/>
    </source>
</evidence>
<protein>
    <recommendedName>
        <fullName evidence="3">PKD domain-containing protein</fullName>
    </recommendedName>
</protein>
<evidence type="ECO:0000313" key="4">
    <source>
        <dbReference type="EMBL" id="MBG6139016.1"/>
    </source>
</evidence>
<dbReference type="InterPro" id="IPR000601">
    <property type="entry name" value="PKD_dom"/>
</dbReference>
<dbReference type="GO" id="GO:0005975">
    <property type="term" value="P:carbohydrate metabolic process"/>
    <property type="evidence" value="ECO:0007669"/>
    <property type="project" value="UniProtKB-ARBA"/>
</dbReference>
<dbReference type="AlphaFoldDB" id="A0A8J7GJ12"/>
<dbReference type="PROSITE" id="PS50093">
    <property type="entry name" value="PKD"/>
    <property type="match status" value="1"/>
</dbReference>
<dbReference type="Proteomes" id="UP000622552">
    <property type="component" value="Unassembled WGS sequence"/>
</dbReference>
<feature type="chain" id="PRO_5035236717" description="PKD domain-containing protein" evidence="2">
    <location>
        <begin position="28"/>
        <end position="881"/>
    </location>
</feature>
<dbReference type="InterPro" id="IPR013783">
    <property type="entry name" value="Ig-like_fold"/>
</dbReference>
<evidence type="ECO:0000313" key="5">
    <source>
        <dbReference type="Proteomes" id="UP000622552"/>
    </source>
</evidence>
<feature type="domain" description="PKD" evidence="3">
    <location>
        <begin position="452"/>
        <end position="494"/>
    </location>
</feature>
<sequence length="881" mass="89153">MRRSVSFGTVVAALLAGVGATAAPAYAAPADLFVNNAVVCSDAGPGSQAQPFCTLSAGAAAVTAGQTVRVTGSYAEHLTIAKSGTAGSPVTFRPATDGDTSLVQLTGTSAGITVSGQHDVTILGFQIQGAPAGPAVNVVNSTRMTIERVELLPLDSGSAAAWAGVRLASVTDSALNKIRVFRDVNPAITLDAATSGVVVTSAYIAVSNTARHPGGIEVLGPHNTVVRSAMLRPVGTGILVAAEATGTVLASNIISTAGGTGIDNSGASGTAIANNNVANPCGAGIRVSGASSGVSVQNNFVYGYGGNSTTCANGITGVGVGVYDAAVSGTTVDYNTVRPNPGKSPYAWTTPVASLAAFRAASSQGAHDLDSTDVNANVDSGNAAAPGRQLDYYGKSPVDDPEVPNTGSGPVTYADRGARELTMAPSAELTITQKPGGEVTVDASTSRPGWLPITSYTFDFVDGTVVTQATPVAHHTYADRGLHQVEVTVKDDNGDQGIQVKGFVNGDGYVPVSPVRVLDTRAKIGVGTTTPVEPGGTVTLQVAGSNGLPATGVTSVTMNVTVTEPTANGFLTVYPNGQFLPNASNLNWTPGLTAPNLVVVSVVNGKVDFHNTSSGTVHVVADLVGYHSAVGGSVFVPLGPVRVLDTRAKIGVDTTTPIAPGGTLTLPALGGNGVPATGVTSVTMNVTVTDPTANGFLTVYPDGQALPNASNLNWTPGLTAPNLVVVPVVNGKVAFHNTSPGTVHVVADLVGYHTTGAGSVFHDRSPFRVLDTRSGIGADANTPVWPGGWLDLNLMSMAREGATAVILNVTVTEPKASGFLTVTGDFGHEKPNASNLNWRPGQTVPNLVVVPLNPVNGTARFYNTSSGSVHVVADVVGYYGN</sequence>
<accession>A0A8J7GJ12</accession>
<dbReference type="SUPFAM" id="SSF49299">
    <property type="entry name" value="PKD domain"/>
    <property type="match status" value="1"/>
</dbReference>
<name>A0A8J7GJ12_9ACTN</name>
<dbReference type="InterPro" id="IPR012334">
    <property type="entry name" value="Pectin_lyas_fold"/>
</dbReference>
<dbReference type="CDD" id="cd00146">
    <property type="entry name" value="PKD"/>
    <property type="match status" value="1"/>
</dbReference>
<keyword evidence="2" id="KW-0732">Signal</keyword>